<accession>A0A8J7FR96</accession>
<dbReference type="EMBL" id="JADGIK010000003">
    <property type="protein sequence ID" value="MBF0596998.1"/>
    <property type="molecule type" value="Genomic_DNA"/>
</dbReference>
<evidence type="ECO:0000256" key="1">
    <source>
        <dbReference type="SAM" id="SignalP"/>
    </source>
</evidence>
<dbReference type="SUPFAM" id="SSF55486">
    <property type="entry name" value="Metalloproteases ('zincins'), catalytic domain"/>
    <property type="match status" value="1"/>
</dbReference>
<sequence>MNKFLILCMVFMCSACTTQTIGIVQPQAAATPTKNTSPLDSKLSSTATIDNFTITNHLTPITLNVNVIILTNDQKKHSNFDWNNAEEKSLVQDYFEKINEVWSHFYQPDNLTGCYTGTDFYNDSKIRFKFNYITYEDATAWNYKNSGANIEKKNYSGISPYEGWYLKNLDQKFSNDPSIPKGILVYLTMDGENFDRFASNNAKGYNIAGVEASQFPTTTNLTRTSSIHIPNRYLKYLYHRYQLTTEYKTNWQETRKWHVNDAVGSAHEFGHTMGLEHSNQYHKANQCKYALMSQTGSDPRNYLQPTEILKAHKNLRESNLIQFVTENSFLGNTFLIPQHTTWTKTQRFYSNLKVADNVTLTIKEPIIMAPQAKITFGKNAKIIFEKNGKITYPNGKEFTGYVNKSTDTIIKN</sequence>
<comment type="caution">
    <text evidence="2">The sequence shown here is derived from an EMBL/GenBank/DDBJ whole genome shotgun (WGS) entry which is preliminary data.</text>
</comment>
<keyword evidence="3" id="KW-1185">Reference proteome</keyword>
<evidence type="ECO:0000313" key="3">
    <source>
        <dbReference type="Proteomes" id="UP000608754"/>
    </source>
</evidence>
<reference evidence="2" key="1">
    <citation type="submission" date="2020-10" db="EMBL/GenBank/DDBJ databases">
        <authorList>
            <person name="Lu T."/>
            <person name="Wang Q."/>
            <person name="Han X."/>
        </authorList>
    </citation>
    <scope>NUCLEOTIDE SEQUENCE</scope>
    <source>
        <strain evidence="2">WQ 117</strain>
    </source>
</reference>
<name>A0A8J7FR96_9FLAO</name>
<evidence type="ECO:0008006" key="4">
    <source>
        <dbReference type="Google" id="ProtNLM"/>
    </source>
</evidence>
<dbReference type="RefSeq" id="WP_194182546.1">
    <property type="nucleotide sequence ID" value="NZ_JADGIK010000003.1"/>
</dbReference>
<proteinExistence type="predicted"/>
<dbReference type="Proteomes" id="UP000608754">
    <property type="component" value="Unassembled WGS sequence"/>
</dbReference>
<organism evidence="2 3">
    <name type="scientific">Faecalibacter rhinopitheci</name>
    <dbReference type="NCBI Taxonomy" id="2779678"/>
    <lineage>
        <taxon>Bacteria</taxon>
        <taxon>Pseudomonadati</taxon>
        <taxon>Bacteroidota</taxon>
        <taxon>Flavobacteriia</taxon>
        <taxon>Flavobacteriales</taxon>
        <taxon>Weeksellaceae</taxon>
        <taxon>Faecalibacter</taxon>
    </lineage>
</organism>
<gene>
    <name evidence="2" type="ORF">IM532_06000</name>
</gene>
<feature type="chain" id="PRO_5035258773" description="Peptidase M10 metallopeptidase domain-containing protein" evidence="1">
    <location>
        <begin position="21"/>
        <end position="412"/>
    </location>
</feature>
<dbReference type="AlphaFoldDB" id="A0A8J7FR96"/>
<protein>
    <recommendedName>
        <fullName evidence="4">Peptidase M10 metallopeptidase domain-containing protein</fullName>
    </recommendedName>
</protein>
<keyword evidence="1" id="KW-0732">Signal</keyword>
<feature type="signal peptide" evidence="1">
    <location>
        <begin position="1"/>
        <end position="20"/>
    </location>
</feature>
<evidence type="ECO:0000313" key="2">
    <source>
        <dbReference type="EMBL" id="MBF0596998.1"/>
    </source>
</evidence>